<organism evidence="1 2">
    <name type="scientific">Carya illinoinensis</name>
    <name type="common">Pecan</name>
    <dbReference type="NCBI Taxonomy" id="32201"/>
    <lineage>
        <taxon>Eukaryota</taxon>
        <taxon>Viridiplantae</taxon>
        <taxon>Streptophyta</taxon>
        <taxon>Embryophyta</taxon>
        <taxon>Tracheophyta</taxon>
        <taxon>Spermatophyta</taxon>
        <taxon>Magnoliopsida</taxon>
        <taxon>eudicotyledons</taxon>
        <taxon>Gunneridae</taxon>
        <taxon>Pentapetalae</taxon>
        <taxon>rosids</taxon>
        <taxon>fabids</taxon>
        <taxon>Fagales</taxon>
        <taxon>Juglandaceae</taxon>
        <taxon>Carya</taxon>
    </lineage>
</organism>
<evidence type="ECO:0000313" key="1">
    <source>
        <dbReference type="EMBL" id="KAG6703338.1"/>
    </source>
</evidence>
<dbReference type="Proteomes" id="UP000811246">
    <property type="component" value="Chromosome 7"/>
</dbReference>
<proteinExistence type="predicted"/>
<gene>
    <name evidence="1" type="ORF">I3842_07G079300</name>
</gene>
<dbReference type="AlphaFoldDB" id="A0A922EK39"/>
<evidence type="ECO:0000313" key="2">
    <source>
        <dbReference type="Proteomes" id="UP000811246"/>
    </source>
</evidence>
<comment type="caution">
    <text evidence="1">The sequence shown here is derived from an EMBL/GenBank/DDBJ whole genome shotgun (WGS) entry which is preliminary data.</text>
</comment>
<protein>
    <submittedName>
        <fullName evidence="1">Uncharacterized protein</fullName>
    </submittedName>
</protein>
<accession>A0A922EK39</accession>
<dbReference type="EMBL" id="CM031831">
    <property type="protein sequence ID" value="KAG6703338.1"/>
    <property type="molecule type" value="Genomic_DNA"/>
</dbReference>
<reference evidence="1" key="1">
    <citation type="submission" date="2021-01" db="EMBL/GenBank/DDBJ databases">
        <authorList>
            <person name="Lovell J.T."/>
            <person name="Bentley N."/>
            <person name="Bhattarai G."/>
            <person name="Jenkins J.W."/>
            <person name="Sreedasyam A."/>
            <person name="Alarcon Y."/>
            <person name="Bock C."/>
            <person name="Boston L."/>
            <person name="Carlson J."/>
            <person name="Cervantes K."/>
            <person name="Clermont K."/>
            <person name="Krom N."/>
            <person name="Kubenka K."/>
            <person name="Mamidi S."/>
            <person name="Mattison C."/>
            <person name="Monteros M."/>
            <person name="Pisani C."/>
            <person name="Plott C."/>
            <person name="Rajasekar S."/>
            <person name="Rhein H.S."/>
            <person name="Rohla C."/>
            <person name="Song M."/>
            <person name="Hilaire R.S."/>
            <person name="Shu S."/>
            <person name="Wells L."/>
            <person name="Wang X."/>
            <person name="Webber J."/>
            <person name="Heerema R.J."/>
            <person name="Klein P."/>
            <person name="Conner P."/>
            <person name="Grauke L."/>
            <person name="Grimwood J."/>
            <person name="Schmutz J."/>
            <person name="Randall J.J."/>
        </authorList>
    </citation>
    <scope>NUCLEOTIDE SEQUENCE</scope>
    <source>
        <tissue evidence="1">Leaf</tissue>
    </source>
</reference>
<sequence length="103" mass="12055">MRFKFFAQWLPMLLSRPYGFLFYFHNLMVCMHYSQANWCPSQFSYFTLNTKTNQLKAKLKSYKVGVFCSGASYTTFRTFWYACLVLGPIGADHNSATLLWCIS</sequence>
<name>A0A922EK39_CARIL</name>